<dbReference type="RefSeq" id="WP_029334630.1">
    <property type="nucleotide sequence ID" value="NZ_UGGP01000001.1"/>
</dbReference>
<dbReference type="Gene3D" id="3.30.70.260">
    <property type="match status" value="1"/>
</dbReference>
<organism evidence="10 11">
    <name type="scientific">Exiguobacterium aurantiacum</name>
    <dbReference type="NCBI Taxonomy" id="33987"/>
    <lineage>
        <taxon>Bacteria</taxon>
        <taxon>Bacillati</taxon>
        <taxon>Bacillota</taxon>
        <taxon>Bacilli</taxon>
        <taxon>Bacillales</taxon>
        <taxon>Bacillales Family XII. Incertae Sedis</taxon>
        <taxon>Exiguobacterium</taxon>
    </lineage>
</organism>
<keyword evidence="8" id="KW-0472">Membrane</keyword>
<dbReference type="SMART" id="SM00930">
    <property type="entry name" value="NIL"/>
    <property type="match status" value="1"/>
</dbReference>
<dbReference type="GO" id="GO:0005524">
    <property type="term" value="F:ATP binding"/>
    <property type="evidence" value="ECO:0007669"/>
    <property type="project" value="UniProtKB-KW"/>
</dbReference>
<dbReference type="PANTHER" id="PTHR43166">
    <property type="entry name" value="AMINO ACID IMPORT ATP-BINDING PROTEIN"/>
    <property type="match status" value="1"/>
</dbReference>
<dbReference type="InterPro" id="IPR050086">
    <property type="entry name" value="MetN_ABC_transporter-like"/>
</dbReference>
<protein>
    <submittedName>
        <fullName evidence="10">Methionine import ATP-binding protein MetN</fullName>
        <ecNumber evidence="10">3.6.3.-</ecNumber>
    </submittedName>
</protein>
<dbReference type="PROSITE" id="PS50893">
    <property type="entry name" value="ABC_TRANSPORTER_2"/>
    <property type="match status" value="1"/>
</dbReference>
<evidence type="ECO:0000256" key="2">
    <source>
        <dbReference type="ARBA" id="ARBA00022448"/>
    </source>
</evidence>
<dbReference type="SUPFAM" id="SSF52540">
    <property type="entry name" value="P-loop containing nucleoside triphosphate hydrolases"/>
    <property type="match status" value="1"/>
</dbReference>
<evidence type="ECO:0000256" key="6">
    <source>
        <dbReference type="ARBA" id="ARBA00022967"/>
    </source>
</evidence>
<keyword evidence="2" id="KW-0813">Transport</keyword>
<dbReference type="EC" id="3.6.3.-" evidence="10"/>
<dbReference type="SUPFAM" id="SSF55021">
    <property type="entry name" value="ACT-like"/>
    <property type="match status" value="1"/>
</dbReference>
<dbReference type="InterPro" id="IPR017871">
    <property type="entry name" value="ABC_transporter-like_CS"/>
</dbReference>
<dbReference type="Proteomes" id="UP000254060">
    <property type="component" value="Unassembled WGS sequence"/>
</dbReference>
<dbReference type="GO" id="GO:0006865">
    <property type="term" value="P:amino acid transport"/>
    <property type="evidence" value="ECO:0007669"/>
    <property type="project" value="UniProtKB-KW"/>
</dbReference>
<dbReference type="STRING" id="1397694.GCA_000702585_01471"/>
<keyword evidence="10" id="KW-0378">Hydrolase</keyword>
<evidence type="ECO:0000256" key="4">
    <source>
        <dbReference type="ARBA" id="ARBA00022741"/>
    </source>
</evidence>
<dbReference type="EMBL" id="UGGP01000001">
    <property type="protein sequence ID" value="STO07607.1"/>
    <property type="molecule type" value="Genomic_DNA"/>
</dbReference>
<dbReference type="InterPro" id="IPR003593">
    <property type="entry name" value="AAA+_ATPase"/>
</dbReference>
<dbReference type="InterPro" id="IPR003439">
    <property type="entry name" value="ABC_transporter-like_ATP-bd"/>
</dbReference>
<feature type="domain" description="ABC transporter" evidence="9">
    <location>
        <begin position="2"/>
        <end position="241"/>
    </location>
</feature>
<evidence type="ECO:0000313" key="10">
    <source>
        <dbReference type="EMBL" id="STO07607.1"/>
    </source>
</evidence>
<evidence type="ECO:0000259" key="9">
    <source>
        <dbReference type="PROSITE" id="PS50893"/>
    </source>
</evidence>
<keyword evidence="3" id="KW-1003">Cell membrane</keyword>
<evidence type="ECO:0000313" key="11">
    <source>
        <dbReference type="Proteomes" id="UP000254060"/>
    </source>
</evidence>
<dbReference type="PROSITE" id="PS00211">
    <property type="entry name" value="ABC_TRANSPORTER_1"/>
    <property type="match status" value="1"/>
</dbReference>
<keyword evidence="6" id="KW-1278">Translocase</keyword>
<evidence type="ECO:0000256" key="8">
    <source>
        <dbReference type="ARBA" id="ARBA00023136"/>
    </source>
</evidence>
<evidence type="ECO:0000256" key="1">
    <source>
        <dbReference type="ARBA" id="ARBA00005417"/>
    </source>
</evidence>
<dbReference type="GO" id="GO:0005886">
    <property type="term" value="C:plasma membrane"/>
    <property type="evidence" value="ECO:0007669"/>
    <property type="project" value="UniProtKB-ARBA"/>
</dbReference>
<name>A0A377FS01_9BACL</name>
<dbReference type="FunFam" id="3.40.50.300:FF:000056">
    <property type="entry name" value="Cell division ATP-binding protein FtsE"/>
    <property type="match status" value="1"/>
</dbReference>
<evidence type="ECO:0000256" key="3">
    <source>
        <dbReference type="ARBA" id="ARBA00022475"/>
    </source>
</evidence>
<dbReference type="Gene3D" id="3.40.50.300">
    <property type="entry name" value="P-loop containing nucleotide triphosphate hydrolases"/>
    <property type="match status" value="1"/>
</dbReference>
<reference evidence="10 11" key="1">
    <citation type="submission" date="2018-06" db="EMBL/GenBank/DDBJ databases">
        <authorList>
            <consortium name="Pathogen Informatics"/>
            <person name="Doyle S."/>
        </authorList>
    </citation>
    <scope>NUCLEOTIDE SEQUENCE [LARGE SCALE GENOMIC DNA]</scope>
    <source>
        <strain evidence="10 11">NCTC13163</strain>
    </source>
</reference>
<keyword evidence="5 10" id="KW-0067">ATP-binding</keyword>
<keyword evidence="4" id="KW-0547">Nucleotide-binding</keyword>
<dbReference type="InterPro" id="IPR045865">
    <property type="entry name" value="ACT-like_dom_sf"/>
</dbReference>
<dbReference type="InterPro" id="IPR027417">
    <property type="entry name" value="P-loop_NTPase"/>
</dbReference>
<evidence type="ECO:0000256" key="5">
    <source>
        <dbReference type="ARBA" id="ARBA00022840"/>
    </source>
</evidence>
<sequence length="342" mass="37419">MIQLRNVAKWFDTKNGRVHAVDDVSLTIESGEIFGIIGYSGAGKSTLIRLLNRLESPSSGSIEVAGSELTKLSPKELRGVRKNVSMVFQHFNLLWSRTVAENISFPLELIGVPASERKRRVEELVDLVGLTGREDSYPSQLSGGQKQRVGIARALATNPEVLLCDEATSALDPKTTDSILELLVSINKKLGLTIVLITHEMHVIQKICHRVAVMEAGKVVEIGQVADVFQHPEQPITKEFVKQIGAVDDMSLTFEHLKARYPSGQIVKLKFLNETAEQPILSDVLKTHDIGFNIIGGNVTQSQVGALGTLFIQLIGEPAEVERAIASIRSQAVEVEVENDVS</sequence>
<dbReference type="PANTHER" id="PTHR43166:SF36">
    <property type="entry name" value="METHIONINE IMPORT ATP-BINDING PROTEIN METN 2"/>
    <property type="match status" value="1"/>
</dbReference>
<dbReference type="Pfam" id="PF00005">
    <property type="entry name" value="ABC_tran"/>
    <property type="match status" value="1"/>
</dbReference>
<comment type="similarity">
    <text evidence="1">Belongs to the ABC transporter superfamily.</text>
</comment>
<evidence type="ECO:0000256" key="7">
    <source>
        <dbReference type="ARBA" id="ARBA00022970"/>
    </source>
</evidence>
<dbReference type="CDD" id="cd03258">
    <property type="entry name" value="ABC_MetN_methionine_transporter"/>
    <property type="match status" value="1"/>
</dbReference>
<dbReference type="OrthoDB" id="9802264at2"/>
<dbReference type="InterPro" id="IPR018449">
    <property type="entry name" value="NIL_domain"/>
</dbReference>
<accession>A0A377FS01</accession>
<dbReference type="GO" id="GO:0016887">
    <property type="term" value="F:ATP hydrolysis activity"/>
    <property type="evidence" value="ECO:0007669"/>
    <property type="project" value="InterPro"/>
</dbReference>
<proteinExistence type="inferred from homology"/>
<dbReference type="InterPro" id="IPR041701">
    <property type="entry name" value="MetN_ABC"/>
</dbReference>
<dbReference type="Pfam" id="PF09383">
    <property type="entry name" value="NIL"/>
    <property type="match status" value="1"/>
</dbReference>
<dbReference type="SMART" id="SM00382">
    <property type="entry name" value="AAA"/>
    <property type="match status" value="1"/>
</dbReference>
<gene>
    <name evidence="10" type="primary">metN_1</name>
    <name evidence="10" type="ORF">NCTC13163_00958</name>
</gene>
<keyword evidence="7" id="KW-0029">Amino-acid transport</keyword>
<dbReference type="AlphaFoldDB" id="A0A377FS01"/>